<dbReference type="Proteomes" id="UP000586093">
    <property type="component" value="Unassembled WGS sequence"/>
</dbReference>
<dbReference type="RefSeq" id="WP_182664019.1">
    <property type="nucleotide sequence ID" value="NZ_JACIVI010000003.1"/>
</dbReference>
<feature type="compositionally biased region" description="Polar residues" evidence="1">
    <location>
        <begin position="505"/>
        <end position="516"/>
    </location>
</feature>
<evidence type="ECO:0000256" key="1">
    <source>
        <dbReference type="SAM" id="MobiDB-lite"/>
    </source>
</evidence>
<accession>A0A839HJR8</accession>
<dbReference type="PANTHER" id="PTHR35399">
    <property type="entry name" value="SLR8030 PROTEIN"/>
    <property type="match status" value="1"/>
</dbReference>
<evidence type="ECO:0000313" key="3">
    <source>
        <dbReference type="Proteomes" id="UP000586093"/>
    </source>
</evidence>
<dbReference type="PANTHER" id="PTHR35399:SF2">
    <property type="entry name" value="DUF839 DOMAIN-CONTAINING PROTEIN"/>
    <property type="match status" value="1"/>
</dbReference>
<keyword evidence="3" id="KW-1185">Reference proteome</keyword>
<dbReference type="EMBL" id="JACIVI010000003">
    <property type="protein sequence ID" value="MBB1162273.1"/>
    <property type="molecule type" value="Genomic_DNA"/>
</dbReference>
<dbReference type="InterPro" id="IPR006311">
    <property type="entry name" value="TAT_signal"/>
</dbReference>
<reference evidence="2 3" key="1">
    <citation type="submission" date="2020-08" db="EMBL/GenBank/DDBJ databases">
        <title>Aquariorum lacteus gen. nov., sp. nov., a new member of the family Comamonadaceae, isolated from freshwater aquarium.</title>
        <authorList>
            <person name="Chun S.-J."/>
        </authorList>
    </citation>
    <scope>NUCLEOTIDE SEQUENCE [LARGE SCALE GENOMIC DNA]</scope>
    <source>
        <strain evidence="2 3">SJAQ100</strain>
    </source>
</reference>
<proteinExistence type="predicted"/>
<gene>
    <name evidence="2" type="ORF">H4F90_09795</name>
</gene>
<dbReference type="PROSITE" id="PS51318">
    <property type="entry name" value="TAT"/>
    <property type="match status" value="1"/>
</dbReference>
<comment type="caution">
    <text evidence="2">The sequence shown here is derived from an EMBL/GenBank/DDBJ whole genome shotgun (WGS) entry which is preliminary data.</text>
</comment>
<organism evidence="2 3">
    <name type="scientific">Aquariibacter albus</name>
    <dbReference type="NCBI Taxonomy" id="2759899"/>
    <lineage>
        <taxon>Bacteria</taxon>
        <taxon>Pseudomonadati</taxon>
        <taxon>Pseudomonadota</taxon>
        <taxon>Betaproteobacteria</taxon>
        <taxon>Burkholderiales</taxon>
        <taxon>Sphaerotilaceae</taxon>
        <taxon>Aquariibacter</taxon>
    </lineage>
</organism>
<dbReference type="InterPro" id="IPR008557">
    <property type="entry name" value="PhoX"/>
</dbReference>
<dbReference type="AlphaFoldDB" id="A0A839HJR8"/>
<evidence type="ECO:0000313" key="2">
    <source>
        <dbReference type="EMBL" id="MBB1162273.1"/>
    </source>
</evidence>
<sequence length="723" mass="76266">MSLEPNTPNTYDDDAIVNPSANVHFGEVVAARLSRRQVLRSGFGATAAALFGSSALSACGGGGGSDEPAARTLRLGFTAVDKNQNDLVTVPAGYQVAILHALGDPQHFGDASWAGDGSESADSYNRRIGDGHDGMHFFGLSETGSYQAERSDRGLLCVNHEYVVAPYGLHPSGMTAGAVRVASEVDKEIAAHGVSVVEVRRGSSGNAVSMVRGSRFNRRITSATLMAFGGPVRGSDLVKTADSPAGTHTRGTNNNCANGYTPWGTYLTCEENYLNVISRAAGDNALRSAKEVSGLNRYGLPQNRVSPYRWDTVSSSDARYARFSSSVTAASADLDYRNTINTFGWVVEIDPFQPDSVPVKRSALGRFNHEGAWPAPAVVGQPIVIYSGDDARNEYIYKYVSNATWRASDVNGGLAAGARYLDDGKLYVAKFNADGSGQWVELSFGVNGLDASNALYPFADQADVLVHCRLAADSVGATKMDRPEWGAVHPNNGEVYMTLTNNNASNRVAPTATPTGRQARPDAANPRFYNDGEGNTGNPNGHIIRWKETGATSFSWDIYLFGAENDAAADVNLSGLTAANDFSSPDGLCFDPRGLLWIQTDDGAYTDVTNCMMLAALPGRVGDGGPATAVGGTATIKGANATTDTLRRFLVGPKDCEITGFAITPDGKTMFVNVQHPGEGSANLGAGLISHWPASQTDAASTARPRSATVVITRSDGGEIGLA</sequence>
<feature type="region of interest" description="Disordered" evidence="1">
    <location>
        <begin position="505"/>
        <end position="540"/>
    </location>
</feature>
<name>A0A839HJR8_9BURK</name>
<protein>
    <submittedName>
        <fullName evidence="2">PhoX family phosphatase</fullName>
    </submittedName>
</protein>
<dbReference type="SUPFAM" id="SSF63829">
    <property type="entry name" value="Calcium-dependent phosphotriesterase"/>
    <property type="match status" value="1"/>
</dbReference>
<dbReference type="Pfam" id="PF05787">
    <property type="entry name" value="PhoX"/>
    <property type="match status" value="1"/>
</dbReference>